<comment type="caution">
    <text evidence="7">The sequence shown here is derived from an EMBL/GenBank/DDBJ whole genome shotgun (WGS) entry which is preliminary data.</text>
</comment>
<dbReference type="InterPro" id="IPR002528">
    <property type="entry name" value="MATE_fam"/>
</dbReference>
<keyword evidence="3 6" id="KW-0812">Transmembrane</keyword>
<dbReference type="PANTHER" id="PTHR43823">
    <property type="entry name" value="SPORULATION PROTEIN YKVU"/>
    <property type="match status" value="1"/>
</dbReference>
<keyword evidence="4 6" id="KW-1133">Transmembrane helix</keyword>
<protein>
    <recommendedName>
        <fullName evidence="9">MATE family efflux transporter</fullName>
    </recommendedName>
</protein>
<evidence type="ECO:0000256" key="5">
    <source>
        <dbReference type="ARBA" id="ARBA00023136"/>
    </source>
</evidence>
<dbReference type="Proteomes" id="UP000623967">
    <property type="component" value="Unassembled WGS sequence"/>
</dbReference>
<accession>A0ABS1TTW5</accession>
<evidence type="ECO:0008006" key="9">
    <source>
        <dbReference type="Google" id="ProtNLM"/>
    </source>
</evidence>
<dbReference type="Pfam" id="PF01554">
    <property type="entry name" value="MatE"/>
    <property type="match status" value="1"/>
</dbReference>
<feature type="transmembrane region" description="Helical" evidence="6">
    <location>
        <begin position="110"/>
        <end position="132"/>
    </location>
</feature>
<reference evidence="7 8" key="1">
    <citation type="submission" date="2021-01" db="EMBL/GenBank/DDBJ databases">
        <title>Genome public.</title>
        <authorList>
            <person name="Liu C."/>
            <person name="Sun Q."/>
        </authorList>
    </citation>
    <scope>NUCLEOTIDE SEQUENCE [LARGE SCALE GENOMIC DNA]</scope>
    <source>
        <strain evidence="7 8">YIM B02564</strain>
    </source>
</reference>
<gene>
    <name evidence="7" type="ORF">JK635_16100</name>
</gene>
<feature type="transmembrane region" description="Helical" evidence="6">
    <location>
        <begin position="36"/>
        <end position="54"/>
    </location>
</feature>
<dbReference type="InterPro" id="IPR051327">
    <property type="entry name" value="MATE_MepA_subfamily"/>
</dbReference>
<comment type="subcellular location">
    <subcellularLocation>
        <location evidence="1">Cell membrane</location>
        <topology evidence="1">Multi-pass membrane protein</topology>
    </subcellularLocation>
</comment>
<proteinExistence type="predicted"/>
<dbReference type="PANTHER" id="PTHR43823:SF3">
    <property type="entry name" value="MULTIDRUG EXPORT PROTEIN MEPA"/>
    <property type="match status" value="1"/>
</dbReference>
<feature type="transmembrane region" description="Helical" evidence="6">
    <location>
        <begin position="7"/>
        <end position="30"/>
    </location>
</feature>
<name>A0ABS1TTW5_9BACI</name>
<keyword evidence="2" id="KW-1003">Cell membrane</keyword>
<organism evidence="7 8">
    <name type="scientific">Neobacillus paridis</name>
    <dbReference type="NCBI Taxonomy" id="2803862"/>
    <lineage>
        <taxon>Bacteria</taxon>
        <taxon>Bacillati</taxon>
        <taxon>Bacillota</taxon>
        <taxon>Bacilli</taxon>
        <taxon>Bacillales</taxon>
        <taxon>Bacillaceae</taxon>
        <taxon>Neobacillus</taxon>
    </lineage>
</organism>
<sequence length="133" mass="14037">MLAQAVMVIFEGVIIGNGLGTLGLATISVIMPLEMLNLALGGFFGIGVASVAAMKLGKNDTEGAKAVFAQCFWFCVISVTILAALVFFNAERVAYLLGATPDITASVVTFIKIFICGYPFLVTGQLLVTLTFY</sequence>
<evidence type="ECO:0000313" key="7">
    <source>
        <dbReference type="EMBL" id="MBL4953711.1"/>
    </source>
</evidence>
<dbReference type="RefSeq" id="WP_306792956.1">
    <property type="nucleotide sequence ID" value="NZ_JAESWB010000233.1"/>
</dbReference>
<dbReference type="EMBL" id="JAESWB010000233">
    <property type="protein sequence ID" value="MBL4953711.1"/>
    <property type="molecule type" value="Genomic_DNA"/>
</dbReference>
<keyword evidence="8" id="KW-1185">Reference proteome</keyword>
<evidence type="ECO:0000256" key="3">
    <source>
        <dbReference type="ARBA" id="ARBA00022692"/>
    </source>
</evidence>
<evidence type="ECO:0000256" key="2">
    <source>
        <dbReference type="ARBA" id="ARBA00022475"/>
    </source>
</evidence>
<evidence type="ECO:0000256" key="6">
    <source>
        <dbReference type="SAM" id="Phobius"/>
    </source>
</evidence>
<evidence type="ECO:0000313" key="8">
    <source>
        <dbReference type="Proteomes" id="UP000623967"/>
    </source>
</evidence>
<feature type="transmembrane region" description="Helical" evidence="6">
    <location>
        <begin position="66"/>
        <end position="90"/>
    </location>
</feature>
<keyword evidence="5 6" id="KW-0472">Membrane</keyword>
<evidence type="ECO:0000256" key="4">
    <source>
        <dbReference type="ARBA" id="ARBA00022989"/>
    </source>
</evidence>
<evidence type="ECO:0000256" key="1">
    <source>
        <dbReference type="ARBA" id="ARBA00004651"/>
    </source>
</evidence>